<dbReference type="RefSeq" id="WP_149671308.1">
    <property type="nucleotide sequence ID" value="NZ_VTUZ01000011.1"/>
</dbReference>
<comment type="caution">
    <text evidence="2">The sequence shown here is derived from an EMBL/GenBank/DDBJ whole genome shotgun (WGS) entry which is preliminary data.</text>
</comment>
<dbReference type="PANTHER" id="PTHR36156:SF2">
    <property type="entry name" value="CUPIN TYPE-2 DOMAIN-CONTAINING PROTEIN"/>
    <property type="match status" value="1"/>
</dbReference>
<gene>
    <name evidence="2" type="ORF">FVF58_18460</name>
</gene>
<feature type="domain" description="Cupin type-2" evidence="1">
    <location>
        <begin position="113"/>
        <end position="171"/>
    </location>
</feature>
<name>A0A5B0H6H0_9BURK</name>
<dbReference type="SUPFAM" id="SSF51182">
    <property type="entry name" value="RmlC-like cupins"/>
    <property type="match status" value="1"/>
</dbReference>
<dbReference type="InterPro" id="IPR047142">
    <property type="entry name" value="OryJ/VirC-like"/>
</dbReference>
<keyword evidence="3" id="KW-1185">Reference proteome</keyword>
<accession>A0A5B0H6H0</accession>
<dbReference type="Pfam" id="PF07883">
    <property type="entry name" value="Cupin_2"/>
    <property type="match status" value="1"/>
</dbReference>
<protein>
    <submittedName>
        <fullName evidence="2">Cupin domain-containing protein</fullName>
    </submittedName>
</protein>
<proteinExistence type="predicted"/>
<dbReference type="InterPro" id="IPR014710">
    <property type="entry name" value="RmlC-like_jellyroll"/>
</dbReference>
<reference evidence="2 3" key="1">
    <citation type="submission" date="2019-08" db="EMBL/GenBank/DDBJ databases">
        <title>Paraburkholderia sp. DCY113.</title>
        <authorList>
            <person name="Kang J."/>
        </authorList>
    </citation>
    <scope>NUCLEOTIDE SEQUENCE [LARGE SCALE GENOMIC DNA]</scope>
    <source>
        <strain evidence="2 3">DCY113</strain>
    </source>
</reference>
<dbReference type="AlphaFoldDB" id="A0A5B0H6H0"/>
<dbReference type="Proteomes" id="UP000325273">
    <property type="component" value="Unassembled WGS sequence"/>
</dbReference>
<dbReference type="EMBL" id="VTUZ01000011">
    <property type="protein sequence ID" value="KAA1010837.1"/>
    <property type="molecule type" value="Genomic_DNA"/>
</dbReference>
<dbReference type="InterPro" id="IPR011051">
    <property type="entry name" value="RmlC_Cupin_sf"/>
</dbReference>
<sequence>MVRRVVTGEQNGKSVFVSDGPVATTHDYAAVPGFRTTLAWATLQGVAPLPHEGGDPVVSIQSVVPDPHGTRLLVVQFPPDSSLDSADFDPVAAGQEYEAHLPGLAQAFEPDGSGMHRTATVDYDIIVSGELWLELDDGEIRHLKAGDIVIQNGTRHAWRNRGTVPAVMVAVLIGAAKQNGQ</sequence>
<dbReference type="Gene3D" id="2.60.120.10">
    <property type="entry name" value="Jelly Rolls"/>
    <property type="match status" value="1"/>
</dbReference>
<dbReference type="PANTHER" id="PTHR36156">
    <property type="entry name" value="SLR2101 PROTEIN"/>
    <property type="match status" value="1"/>
</dbReference>
<organism evidence="2 3">
    <name type="scientific">Paraburkholderia panacisoli</name>
    <dbReference type="NCBI Taxonomy" id="2603818"/>
    <lineage>
        <taxon>Bacteria</taxon>
        <taxon>Pseudomonadati</taxon>
        <taxon>Pseudomonadota</taxon>
        <taxon>Betaproteobacteria</taxon>
        <taxon>Burkholderiales</taxon>
        <taxon>Burkholderiaceae</taxon>
        <taxon>Paraburkholderia</taxon>
    </lineage>
</organism>
<evidence type="ECO:0000259" key="1">
    <source>
        <dbReference type="Pfam" id="PF07883"/>
    </source>
</evidence>
<dbReference type="CDD" id="cd02231">
    <property type="entry name" value="cupin_BLL6423-like"/>
    <property type="match status" value="1"/>
</dbReference>
<evidence type="ECO:0000313" key="3">
    <source>
        <dbReference type="Proteomes" id="UP000325273"/>
    </source>
</evidence>
<evidence type="ECO:0000313" key="2">
    <source>
        <dbReference type="EMBL" id="KAA1010837.1"/>
    </source>
</evidence>
<dbReference type="InterPro" id="IPR013096">
    <property type="entry name" value="Cupin_2"/>
</dbReference>